<dbReference type="OrthoDB" id="6064678at2"/>
<feature type="domain" description="DUF4365" evidence="1">
    <location>
        <begin position="5"/>
        <end position="139"/>
    </location>
</feature>
<organism evidence="2 4">
    <name type="scientific">Oleiagrimonas soli</name>
    <dbReference type="NCBI Taxonomy" id="1543381"/>
    <lineage>
        <taxon>Bacteria</taxon>
        <taxon>Pseudomonadati</taxon>
        <taxon>Pseudomonadota</taxon>
        <taxon>Gammaproteobacteria</taxon>
        <taxon>Lysobacterales</taxon>
        <taxon>Rhodanobacteraceae</taxon>
        <taxon>Oleiagrimonas</taxon>
    </lineage>
</organism>
<dbReference type="InterPro" id="IPR025375">
    <property type="entry name" value="DUF4365"/>
</dbReference>
<dbReference type="RefSeq" id="WP_161782326.1">
    <property type="nucleotide sequence ID" value="NZ_JACHET010000001.1"/>
</dbReference>
<evidence type="ECO:0000259" key="1">
    <source>
        <dbReference type="Pfam" id="PF14280"/>
    </source>
</evidence>
<sequence>MAVMAHLPDHWVVRELTERDYGIDLLVEIFAPGLKDANGKDAFAATGSVFHIQIKGTEGALESVRAGTINYCIDKKSLSYVEKFSIPFFLFRVSVADPQKIYFLWIQRYIKDVMDRETPMWREDKEDSITVRIPSENKLPDGINKIEGIAFRPKYLEELAEFSEIYGDIGDRIEAIRSGTHDVNEDVISDLKNRAYRARRLNVLLTRNECCINRQSVDELIQYIIGLDTPAGRGTQPPEEHNFEMLAQSMTGMDMVENFVLENDALSAY</sequence>
<dbReference type="AlphaFoldDB" id="A0A099CW33"/>
<dbReference type="Proteomes" id="UP000029708">
    <property type="component" value="Unassembled WGS sequence"/>
</dbReference>
<accession>A0A099CW33</accession>
<evidence type="ECO:0000313" key="4">
    <source>
        <dbReference type="Proteomes" id="UP000029708"/>
    </source>
</evidence>
<dbReference type="Pfam" id="PF14280">
    <property type="entry name" value="DUF4365"/>
    <property type="match status" value="1"/>
</dbReference>
<evidence type="ECO:0000313" key="5">
    <source>
        <dbReference type="Proteomes" id="UP000560000"/>
    </source>
</evidence>
<proteinExistence type="predicted"/>
<reference evidence="3 5" key="2">
    <citation type="submission" date="2020-08" db="EMBL/GenBank/DDBJ databases">
        <title>Genomic Encyclopedia of Type Strains, Phase IV (KMG-IV): sequencing the most valuable type-strain genomes for metagenomic binning, comparative biology and taxonomic classification.</title>
        <authorList>
            <person name="Goeker M."/>
        </authorList>
    </citation>
    <scope>NUCLEOTIDE SEQUENCE [LARGE SCALE GENOMIC DNA]</scope>
    <source>
        <strain evidence="3 5">DSM 107085</strain>
    </source>
</reference>
<evidence type="ECO:0000313" key="2">
    <source>
        <dbReference type="EMBL" id="KGI77876.1"/>
    </source>
</evidence>
<protein>
    <recommendedName>
        <fullName evidence="1">DUF4365 domain-containing protein</fullName>
    </recommendedName>
</protein>
<evidence type="ECO:0000313" key="3">
    <source>
        <dbReference type="EMBL" id="MBB6183767.1"/>
    </source>
</evidence>
<dbReference type="EMBL" id="JROI01000010">
    <property type="protein sequence ID" value="KGI77876.1"/>
    <property type="molecule type" value="Genomic_DNA"/>
</dbReference>
<name>A0A099CW33_9GAMM</name>
<dbReference type="HOGENOM" id="CLU_1033792_0_0_6"/>
<dbReference type="EMBL" id="JACHET010000001">
    <property type="protein sequence ID" value="MBB6183767.1"/>
    <property type="molecule type" value="Genomic_DNA"/>
</dbReference>
<comment type="caution">
    <text evidence="2">The sequence shown here is derived from an EMBL/GenBank/DDBJ whole genome shotgun (WGS) entry which is preliminary data.</text>
</comment>
<keyword evidence="4" id="KW-1185">Reference proteome</keyword>
<dbReference type="Proteomes" id="UP000560000">
    <property type="component" value="Unassembled WGS sequence"/>
</dbReference>
<reference evidence="2 4" key="1">
    <citation type="submission" date="2014-09" db="EMBL/GenBank/DDBJ databases">
        <title>Xanthomonadaceae 3.5X direct submission.</title>
        <authorList>
            <person name="Fang T."/>
            <person name="Wang H."/>
        </authorList>
    </citation>
    <scope>NUCLEOTIDE SEQUENCE [LARGE SCALE GENOMIC DNA]</scope>
    <source>
        <strain evidence="2 4">3.5X</strain>
    </source>
</reference>
<gene>
    <name evidence="3" type="ORF">HNQ86_001112</name>
    <name evidence="2" type="ORF">LF63_0105580</name>
</gene>